<dbReference type="GO" id="GO:0018522">
    <property type="term" value="F:benzoyl-CoA reductase activity"/>
    <property type="evidence" value="ECO:0007669"/>
    <property type="project" value="UniProtKB-EC"/>
</dbReference>
<evidence type="ECO:0000313" key="7">
    <source>
        <dbReference type="Proteomes" id="UP000006055"/>
    </source>
</evidence>
<evidence type="ECO:0000256" key="3">
    <source>
        <dbReference type="ARBA" id="ARBA00023004"/>
    </source>
</evidence>
<dbReference type="RefSeq" id="WP_014809334.1">
    <property type="nucleotide sequence ID" value="NC_018025.1"/>
</dbReference>
<dbReference type="InterPro" id="IPR017605">
    <property type="entry name" value="Benzoyl-CoA_Rdtase_bzd_qsu"/>
</dbReference>
<accession>I4C3P5</accession>
<dbReference type="SUPFAM" id="SSF53067">
    <property type="entry name" value="Actin-like ATPase domain"/>
    <property type="match status" value="1"/>
</dbReference>
<sequence length="294" mass="31827">MADENTQEFWKWQETNWVNPCINWENGRCITVGIDVGSVSSQAVVMVDGEMFAYGNMRTGSNSPDSARNALRFALEKTSLTEEKIHYLIGTGYGRVNVPMADRTVTEIACHAKGANFFYGPSVRTVLDVGGQDIKVIRCDEKGKVTNFLMNDKCAAGTGRGMEVFSDLLSVPIGDVGRRSFEVDGEPPPVSSTCVVYAKSEATGLLRKGLSTNEVLAAYCSAMANRIYSLLERVGVEPEFAVTGGMAKNQGVIGRLTRKLGLEPLKTKWDTQLAGAAGAALFGYALCRQGKGRK</sequence>
<dbReference type="OrthoDB" id="9177882at2"/>
<dbReference type="EMBL" id="CP003360">
    <property type="protein sequence ID" value="AFM24186.1"/>
    <property type="molecule type" value="Genomic_DNA"/>
</dbReference>
<dbReference type="Pfam" id="PF01869">
    <property type="entry name" value="BcrAD_BadFG"/>
    <property type="match status" value="1"/>
</dbReference>
<evidence type="ECO:0000256" key="1">
    <source>
        <dbReference type="ARBA" id="ARBA00001966"/>
    </source>
</evidence>
<dbReference type="NCBIfam" id="TIGR00241">
    <property type="entry name" value="CoA_E_activ"/>
    <property type="match status" value="1"/>
</dbReference>
<evidence type="ECO:0000259" key="5">
    <source>
        <dbReference type="Pfam" id="PF01869"/>
    </source>
</evidence>
<dbReference type="CDD" id="cd24106">
    <property type="entry name" value="ASKHA_NBD_benz_CoA_BzdQ"/>
    <property type="match status" value="1"/>
</dbReference>
<dbReference type="PATRIC" id="fig|706587.4.peg.1689"/>
<dbReference type="Proteomes" id="UP000006055">
    <property type="component" value="Chromosome"/>
</dbReference>
<dbReference type="PANTHER" id="PTHR32329:SF2">
    <property type="entry name" value="BIFUNCTIONAL PROTEIN [INCLUDES 2-HYDROXYACYL-COA DEHYDRATASE (N-TER) AND ITS ACTIVATOR DOMAIN (C_TERM)"/>
    <property type="match status" value="1"/>
</dbReference>
<protein>
    <submittedName>
        <fullName evidence="6">Benzoyl-CoA reductase (2-electron) alpha subunit</fullName>
        <ecNumber evidence="6">1.3.7.8</ecNumber>
    </submittedName>
</protein>
<comment type="cofactor">
    <cofactor evidence="1">
        <name>[4Fe-4S] cluster</name>
        <dbReference type="ChEBI" id="CHEBI:49883"/>
    </cofactor>
</comment>
<gene>
    <name evidence="6" type="ordered locus">Desti_1474</name>
</gene>
<dbReference type="InterPro" id="IPR002731">
    <property type="entry name" value="ATPase_BadF"/>
</dbReference>
<dbReference type="EC" id="1.3.7.8" evidence="6"/>
<dbReference type="HOGENOM" id="CLU_066597_0_0_7"/>
<keyword evidence="6" id="KW-0560">Oxidoreductase</keyword>
<evidence type="ECO:0000256" key="2">
    <source>
        <dbReference type="ARBA" id="ARBA00022723"/>
    </source>
</evidence>
<name>I4C3P5_DESTA</name>
<keyword evidence="4" id="KW-0411">Iron-sulfur</keyword>
<dbReference type="AlphaFoldDB" id="I4C3P5"/>
<reference evidence="7" key="1">
    <citation type="submission" date="2012-06" db="EMBL/GenBank/DDBJ databases">
        <title>Complete sequence of chromosome of Desulfomonile tiedjei DSM 6799.</title>
        <authorList>
            <person name="Lucas S."/>
            <person name="Copeland A."/>
            <person name="Lapidus A."/>
            <person name="Glavina del Rio T."/>
            <person name="Dalin E."/>
            <person name="Tice H."/>
            <person name="Bruce D."/>
            <person name="Goodwin L."/>
            <person name="Pitluck S."/>
            <person name="Peters L."/>
            <person name="Ovchinnikova G."/>
            <person name="Zeytun A."/>
            <person name="Lu M."/>
            <person name="Kyrpides N."/>
            <person name="Mavromatis K."/>
            <person name="Ivanova N."/>
            <person name="Brettin T."/>
            <person name="Detter J.C."/>
            <person name="Han C."/>
            <person name="Larimer F."/>
            <person name="Land M."/>
            <person name="Hauser L."/>
            <person name="Markowitz V."/>
            <person name="Cheng J.-F."/>
            <person name="Hugenholtz P."/>
            <person name="Woyke T."/>
            <person name="Wu D."/>
            <person name="Spring S."/>
            <person name="Schroeder M."/>
            <person name="Brambilla E."/>
            <person name="Klenk H.-P."/>
            <person name="Eisen J.A."/>
        </authorList>
    </citation>
    <scope>NUCLEOTIDE SEQUENCE [LARGE SCALE GENOMIC DNA]</scope>
    <source>
        <strain evidence="7">ATCC 49306 / DSM 6799 / DCB-1</strain>
    </source>
</reference>
<dbReference type="InterPro" id="IPR051805">
    <property type="entry name" value="Dehydratase_Activator_Redct"/>
</dbReference>
<dbReference type="GO" id="GO:0051536">
    <property type="term" value="F:iron-sulfur cluster binding"/>
    <property type="evidence" value="ECO:0007669"/>
    <property type="project" value="UniProtKB-KW"/>
</dbReference>
<dbReference type="NCBIfam" id="TIGR03192">
    <property type="entry name" value="benz_CoA_bzdQ"/>
    <property type="match status" value="1"/>
</dbReference>
<dbReference type="GO" id="GO:0046872">
    <property type="term" value="F:metal ion binding"/>
    <property type="evidence" value="ECO:0007669"/>
    <property type="project" value="UniProtKB-KW"/>
</dbReference>
<keyword evidence="7" id="KW-1185">Reference proteome</keyword>
<keyword evidence="3" id="KW-0408">Iron</keyword>
<dbReference type="InterPro" id="IPR008275">
    <property type="entry name" value="CoA_E_activase_dom"/>
</dbReference>
<evidence type="ECO:0000313" key="6">
    <source>
        <dbReference type="EMBL" id="AFM24186.1"/>
    </source>
</evidence>
<dbReference type="PANTHER" id="PTHR32329">
    <property type="entry name" value="BIFUNCTIONAL PROTEIN [INCLUDES 2-HYDROXYACYL-COA DEHYDRATASE (N-TER) AND ITS ACTIVATOR DOMAIN (C_TERM)-RELATED"/>
    <property type="match status" value="1"/>
</dbReference>
<evidence type="ECO:0000256" key="4">
    <source>
        <dbReference type="ARBA" id="ARBA00023014"/>
    </source>
</evidence>
<dbReference type="KEGG" id="dti:Desti_1474"/>
<dbReference type="STRING" id="706587.Desti_1474"/>
<dbReference type="InterPro" id="IPR043129">
    <property type="entry name" value="ATPase_NBD"/>
</dbReference>
<keyword evidence="2" id="KW-0479">Metal-binding</keyword>
<organism evidence="6 7">
    <name type="scientific">Desulfomonile tiedjei (strain ATCC 49306 / DSM 6799 / DCB-1)</name>
    <dbReference type="NCBI Taxonomy" id="706587"/>
    <lineage>
        <taxon>Bacteria</taxon>
        <taxon>Pseudomonadati</taxon>
        <taxon>Thermodesulfobacteriota</taxon>
        <taxon>Desulfomonilia</taxon>
        <taxon>Desulfomonilales</taxon>
        <taxon>Desulfomonilaceae</taxon>
        <taxon>Desulfomonile</taxon>
    </lineage>
</organism>
<feature type="domain" description="ATPase BadF/BadG/BcrA/BcrD type" evidence="5">
    <location>
        <begin position="32"/>
        <end position="283"/>
    </location>
</feature>
<proteinExistence type="predicted"/>
<dbReference type="Gene3D" id="3.30.420.40">
    <property type="match status" value="2"/>
</dbReference>
<dbReference type="eggNOG" id="COG1924">
    <property type="taxonomic scope" value="Bacteria"/>
</dbReference>